<evidence type="ECO:0000313" key="7">
    <source>
        <dbReference type="EMBL" id="TMR35750.1"/>
    </source>
</evidence>
<feature type="transmembrane region" description="Helical" evidence="5">
    <location>
        <begin position="409"/>
        <end position="432"/>
    </location>
</feature>
<keyword evidence="4 5" id="KW-0472">Membrane</keyword>
<feature type="transmembrane region" description="Helical" evidence="5">
    <location>
        <begin position="223"/>
        <end position="243"/>
    </location>
</feature>
<feature type="transmembrane region" description="Helical" evidence="5">
    <location>
        <begin position="439"/>
        <end position="458"/>
    </location>
</feature>
<organism evidence="7 8">
    <name type="scientific">Nonomuraea zeae</name>
    <dbReference type="NCBI Taxonomy" id="1642303"/>
    <lineage>
        <taxon>Bacteria</taxon>
        <taxon>Bacillati</taxon>
        <taxon>Actinomycetota</taxon>
        <taxon>Actinomycetes</taxon>
        <taxon>Streptosporangiales</taxon>
        <taxon>Streptosporangiaceae</taxon>
        <taxon>Nonomuraea</taxon>
    </lineage>
</organism>
<dbReference type="Proteomes" id="UP000306628">
    <property type="component" value="Unassembled WGS sequence"/>
</dbReference>
<feature type="transmembrane region" description="Helical" evidence="5">
    <location>
        <begin position="325"/>
        <end position="348"/>
    </location>
</feature>
<feature type="transmembrane region" description="Helical" evidence="5">
    <location>
        <begin position="295"/>
        <end position="313"/>
    </location>
</feature>
<feature type="transmembrane region" description="Helical" evidence="5">
    <location>
        <begin position="20"/>
        <end position="42"/>
    </location>
</feature>
<evidence type="ECO:0000259" key="6">
    <source>
        <dbReference type="PROSITE" id="PS51012"/>
    </source>
</evidence>
<evidence type="ECO:0000256" key="3">
    <source>
        <dbReference type="ARBA" id="ARBA00022989"/>
    </source>
</evidence>
<feature type="transmembrane region" description="Helical" evidence="5">
    <location>
        <begin position="492"/>
        <end position="513"/>
    </location>
</feature>
<evidence type="ECO:0000256" key="4">
    <source>
        <dbReference type="ARBA" id="ARBA00023136"/>
    </source>
</evidence>
<comment type="similarity">
    <text evidence="5">Belongs to the ABC-2 integral membrane protein family.</text>
</comment>
<dbReference type="GO" id="GO:0005886">
    <property type="term" value="C:plasma membrane"/>
    <property type="evidence" value="ECO:0007669"/>
    <property type="project" value="UniProtKB-SubCell"/>
</dbReference>
<keyword evidence="8" id="KW-1185">Reference proteome</keyword>
<keyword evidence="2 5" id="KW-0812">Transmembrane</keyword>
<dbReference type="InterPro" id="IPR047817">
    <property type="entry name" value="ABC2_TM_bact-type"/>
</dbReference>
<reference evidence="7 8" key="1">
    <citation type="submission" date="2019-05" db="EMBL/GenBank/DDBJ databases">
        <title>Draft genome sequence of Nonomuraea zeae DSM 100528.</title>
        <authorList>
            <person name="Saricaoglu S."/>
            <person name="Isik K."/>
        </authorList>
    </citation>
    <scope>NUCLEOTIDE SEQUENCE [LARGE SCALE GENOMIC DNA]</scope>
    <source>
        <strain evidence="7 8">DSM 100528</strain>
    </source>
</reference>
<dbReference type="Pfam" id="PF01061">
    <property type="entry name" value="ABC2_membrane"/>
    <property type="match status" value="2"/>
</dbReference>
<comment type="subcellular location">
    <subcellularLocation>
        <location evidence="5">Cell membrane</location>
        <topology evidence="5">Multi-pass membrane protein</topology>
    </subcellularLocation>
    <subcellularLocation>
        <location evidence="1">Membrane</location>
        <topology evidence="1">Multi-pass membrane protein</topology>
    </subcellularLocation>
</comment>
<gene>
    <name evidence="7" type="ORF">ETD85_12615</name>
</gene>
<protein>
    <recommendedName>
        <fullName evidence="5">Transport permease protein</fullName>
    </recommendedName>
</protein>
<evidence type="ECO:0000256" key="1">
    <source>
        <dbReference type="ARBA" id="ARBA00004141"/>
    </source>
</evidence>
<feature type="transmembrane region" description="Helical" evidence="5">
    <location>
        <begin position="171"/>
        <end position="193"/>
    </location>
</feature>
<dbReference type="InterPro" id="IPR051784">
    <property type="entry name" value="Nod_factor_ABC_transporter"/>
</dbReference>
<comment type="caution">
    <text evidence="5">Lacks conserved residue(s) required for the propagation of feature annotation.</text>
</comment>
<dbReference type="RefSeq" id="WP_138689856.1">
    <property type="nucleotide sequence ID" value="NZ_JBHSAZ010000089.1"/>
</dbReference>
<feature type="transmembrane region" description="Helical" evidence="5">
    <location>
        <begin position="54"/>
        <end position="74"/>
    </location>
</feature>
<feature type="domain" description="ABC transmembrane type-2" evidence="6">
    <location>
        <begin position="18"/>
        <end position="248"/>
    </location>
</feature>
<accession>A0A5S4HA65</accession>
<dbReference type="InterPro" id="IPR013525">
    <property type="entry name" value="ABC2_TM"/>
</dbReference>
<feature type="transmembrane region" description="Helical" evidence="5">
    <location>
        <begin position="368"/>
        <end position="397"/>
    </location>
</feature>
<dbReference type="EMBL" id="VCKX01000030">
    <property type="protein sequence ID" value="TMR35750.1"/>
    <property type="molecule type" value="Genomic_DNA"/>
</dbReference>
<dbReference type="PROSITE" id="PS51012">
    <property type="entry name" value="ABC_TM2"/>
    <property type="match status" value="1"/>
</dbReference>
<feature type="transmembrane region" description="Helical" evidence="5">
    <location>
        <begin position="137"/>
        <end position="159"/>
    </location>
</feature>
<keyword evidence="3 5" id="KW-1133">Transmembrane helix</keyword>
<proteinExistence type="inferred from homology"/>
<name>A0A5S4HA65_9ACTN</name>
<evidence type="ECO:0000313" key="8">
    <source>
        <dbReference type="Proteomes" id="UP000306628"/>
    </source>
</evidence>
<feature type="transmembrane region" description="Helical" evidence="5">
    <location>
        <begin position="95"/>
        <end position="125"/>
    </location>
</feature>
<comment type="caution">
    <text evidence="7">The sequence shown here is derived from an EMBL/GenBank/DDBJ whole genome shotgun (WGS) entry which is preliminary data.</text>
</comment>
<keyword evidence="5" id="KW-0813">Transport</keyword>
<evidence type="ECO:0000256" key="2">
    <source>
        <dbReference type="ARBA" id="ARBA00022692"/>
    </source>
</evidence>
<keyword evidence="5" id="KW-1003">Cell membrane</keyword>
<dbReference type="PANTHER" id="PTHR43229">
    <property type="entry name" value="NODULATION PROTEIN J"/>
    <property type="match status" value="1"/>
</dbReference>
<dbReference type="GO" id="GO:0140359">
    <property type="term" value="F:ABC-type transporter activity"/>
    <property type="evidence" value="ECO:0007669"/>
    <property type="project" value="InterPro"/>
</dbReference>
<evidence type="ECO:0000256" key="5">
    <source>
        <dbReference type="RuleBase" id="RU361157"/>
    </source>
</evidence>
<dbReference type="OrthoDB" id="9786643at2"/>
<dbReference type="PANTHER" id="PTHR43229:SF2">
    <property type="entry name" value="NODULATION PROTEIN J"/>
    <property type="match status" value="1"/>
</dbReference>
<dbReference type="AlphaFoldDB" id="A0A5S4HA65"/>
<sequence>MITRLVRHEIASFFRTPMAAVFTIAMPLLMTVIVGAAVGNAIVGPGTGVTVMQFVIPVMMVFGVAQGCFGALAIHLADLRDRGWLKRLRGTPVPALAVLAGLIGAALVTALLTAALLLTAGLLFYDVQIVWRTLPALLLTLLAGAVCFAALGFAVVGLVRSAAAVQLIGTGLLLALAFISDIILVGARLPAWLDALGWIFPLRHLANAVRDAMNPFLAGSGFHTGHLAVLAAWGIGGAGVAVWRFRWDRPAARSATARAATRRPSRRPGRPTPWRLLTGQAGHAWIGLARNASTAFFTLVLPVLLLTLISLIFGGARASGVPLPVFMLAAMTTYTVGVASFVNIAETIAGDRERGVLKRLTGTPLPRWAYYAGNLSVALLVTLATTAVLAAVAALGFGAGIGPAMIPGALAAIVLGGACSGVLAAVVVAFVTRQQAVNAITLGTFLPLAFVSDVFVIGGELPGVLRLVGEVFPLRHISHALLAVLDPAGRPFPWADLAVVAAWTLAGTAILALKELRLPVGRRRTGHPAAGTV</sequence>